<dbReference type="AlphaFoldDB" id="A0A2P4Q5X8"/>
<keyword evidence="2" id="KW-1185">Reference proteome</keyword>
<dbReference type="EMBL" id="AUPC02000088">
    <property type="protein sequence ID" value="POG73049.1"/>
    <property type="molecule type" value="Genomic_DNA"/>
</dbReference>
<proteinExistence type="predicted"/>
<comment type="caution">
    <text evidence="1">The sequence shown here is derived from an EMBL/GenBank/DDBJ whole genome shotgun (WGS) entry which is preliminary data.</text>
</comment>
<sequence length="115" mass="13268">MALTKNKAQVQEQLDGVENKIQERIRGIENKIQDLVNIIESLCDSRKTLIFASLVRDELEHAQEKRKADEAFDYEYGYVYGIVTTELELLRQHIGELEAKNAKLESEKAEIEPSF</sequence>
<name>A0A2P4Q5X8_RHIID</name>
<evidence type="ECO:0000313" key="1">
    <source>
        <dbReference type="EMBL" id="POG73049.1"/>
    </source>
</evidence>
<organism evidence="1 2">
    <name type="scientific">Rhizophagus irregularis (strain DAOM 181602 / DAOM 197198 / MUCL 43194)</name>
    <name type="common">Arbuscular mycorrhizal fungus</name>
    <name type="synonym">Glomus intraradices</name>
    <dbReference type="NCBI Taxonomy" id="747089"/>
    <lineage>
        <taxon>Eukaryota</taxon>
        <taxon>Fungi</taxon>
        <taxon>Fungi incertae sedis</taxon>
        <taxon>Mucoromycota</taxon>
        <taxon>Glomeromycotina</taxon>
        <taxon>Glomeromycetes</taxon>
        <taxon>Glomerales</taxon>
        <taxon>Glomeraceae</taxon>
        <taxon>Rhizophagus</taxon>
    </lineage>
</organism>
<dbReference type="VEuPathDB" id="FungiDB:RhiirFUN_015748"/>
<reference evidence="1 2" key="2">
    <citation type="journal article" date="2018" name="New Phytol.">
        <title>High intraspecific genome diversity in the model arbuscular mycorrhizal symbiont Rhizophagus irregularis.</title>
        <authorList>
            <person name="Chen E.C.H."/>
            <person name="Morin E."/>
            <person name="Beaudet D."/>
            <person name="Noel J."/>
            <person name="Yildirir G."/>
            <person name="Ndikumana S."/>
            <person name="Charron P."/>
            <person name="St-Onge C."/>
            <person name="Giorgi J."/>
            <person name="Kruger M."/>
            <person name="Marton T."/>
            <person name="Ropars J."/>
            <person name="Grigoriev I.V."/>
            <person name="Hainaut M."/>
            <person name="Henrissat B."/>
            <person name="Roux C."/>
            <person name="Martin F."/>
            <person name="Corradi N."/>
        </authorList>
    </citation>
    <scope>NUCLEOTIDE SEQUENCE [LARGE SCALE GENOMIC DNA]</scope>
    <source>
        <strain evidence="1 2">DAOM 197198</strain>
    </source>
</reference>
<protein>
    <submittedName>
        <fullName evidence="1">Uncharacterized protein</fullName>
    </submittedName>
</protein>
<gene>
    <name evidence="1" type="ORF">GLOIN_2v1477229</name>
</gene>
<accession>A0A2P4Q5X8</accession>
<reference evidence="1 2" key="1">
    <citation type="journal article" date="2013" name="Proc. Natl. Acad. Sci. U.S.A.">
        <title>Genome of an arbuscular mycorrhizal fungus provides insight into the oldest plant symbiosis.</title>
        <authorList>
            <person name="Tisserant E."/>
            <person name="Malbreil M."/>
            <person name="Kuo A."/>
            <person name="Kohler A."/>
            <person name="Symeonidi A."/>
            <person name="Balestrini R."/>
            <person name="Charron P."/>
            <person name="Duensing N."/>
            <person name="Frei Dit Frey N."/>
            <person name="Gianinazzi-Pearson V."/>
            <person name="Gilbert L.B."/>
            <person name="Handa Y."/>
            <person name="Herr J.R."/>
            <person name="Hijri M."/>
            <person name="Koul R."/>
            <person name="Kawaguchi M."/>
            <person name="Krajinski F."/>
            <person name="Lammers P.J."/>
            <person name="Masclaux F.G."/>
            <person name="Murat C."/>
            <person name="Morin E."/>
            <person name="Ndikumana S."/>
            <person name="Pagni M."/>
            <person name="Petitpierre D."/>
            <person name="Requena N."/>
            <person name="Rosikiewicz P."/>
            <person name="Riley R."/>
            <person name="Saito K."/>
            <person name="San Clemente H."/>
            <person name="Shapiro H."/>
            <person name="van Tuinen D."/>
            <person name="Becard G."/>
            <person name="Bonfante P."/>
            <person name="Paszkowski U."/>
            <person name="Shachar-Hill Y.Y."/>
            <person name="Tuskan G.A."/>
            <person name="Young P.W."/>
            <person name="Sanders I.R."/>
            <person name="Henrissat B."/>
            <person name="Rensing S.A."/>
            <person name="Grigoriev I.V."/>
            <person name="Corradi N."/>
            <person name="Roux C."/>
            <person name="Martin F."/>
        </authorList>
    </citation>
    <scope>NUCLEOTIDE SEQUENCE [LARGE SCALE GENOMIC DNA]</scope>
    <source>
        <strain evidence="1 2">DAOM 197198</strain>
    </source>
</reference>
<evidence type="ECO:0000313" key="2">
    <source>
        <dbReference type="Proteomes" id="UP000018888"/>
    </source>
</evidence>
<dbReference type="Proteomes" id="UP000018888">
    <property type="component" value="Unassembled WGS sequence"/>
</dbReference>